<keyword evidence="1 2" id="KW-0175">Coiled coil</keyword>
<dbReference type="AGR" id="Xenbase:XB-GENE-954591"/>
<dbReference type="GeneID" id="100498160"/>
<dbReference type="PANTHER" id="PTHR23052:SF1">
    <property type="entry name" value="AXONEMAL DYNEIN LIGHT CHAIN DOMAIN-CONTAINING PROTEIN 1"/>
    <property type="match status" value="1"/>
</dbReference>
<evidence type="ECO:0000256" key="3">
    <source>
        <dbReference type="SAM" id="MobiDB-lite"/>
    </source>
</evidence>
<protein>
    <submittedName>
        <fullName evidence="4">Axonemal dynein light chain domain containing 1</fullName>
    </submittedName>
    <submittedName>
        <fullName evidence="6">Axonemal dynein light chain domain-containing protein 1</fullName>
    </submittedName>
</protein>
<dbReference type="CTD" id="126859"/>
<dbReference type="PANTHER" id="PTHR23052">
    <property type="entry name" value="AXONEMAL DYNEIN LIGHT CHAIN DOMAIN-CONTAINING PROTEIN 1"/>
    <property type="match status" value="1"/>
</dbReference>
<evidence type="ECO:0000256" key="2">
    <source>
        <dbReference type="SAM" id="Coils"/>
    </source>
</evidence>
<accession>A0A6I8Q171</accession>
<dbReference type="RefSeq" id="XP_031756857.1">
    <property type="nucleotide sequence ID" value="XM_031900997.1"/>
</dbReference>
<name>A0A6I8Q171_XENTR</name>
<dbReference type="Proteomes" id="UP000008143">
    <property type="component" value="Chromosome 4"/>
</dbReference>
<keyword evidence="5" id="KW-1185">Reference proteome</keyword>
<organism evidence="4">
    <name type="scientific">Xenopus tropicalis</name>
    <name type="common">Western clawed frog</name>
    <name type="synonym">Silurana tropicalis</name>
    <dbReference type="NCBI Taxonomy" id="8364"/>
    <lineage>
        <taxon>Eukaryota</taxon>
        <taxon>Metazoa</taxon>
        <taxon>Chordata</taxon>
        <taxon>Craniata</taxon>
        <taxon>Vertebrata</taxon>
        <taxon>Euteleostomi</taxon>
        <taxon>Amphibia</taxon>
        <taxon>Batrachia</taxon>
        <taxon>Anura</taxon>
        <taxon>Pipoidea</taxon>
        <taxon>Pipidae</taxon>
        <taxon>Xenopodinae</taxon>
        <taxon>Xenopus</taxon>
        <taxon>Silurana</taxon>
    </lineage>
</organism>
<dbReference type="InterPro" id="IPR019347">
    <property type="entry name" value="Axonemal_dynein_light_chain"/>
</dbReference>
<evidence type="ECO:0000313" key="4">
    <source>
        <dbReference type="Ensembl" id="ENSXETP00000062740"/>
    </source>
</evidence>
<feature type="region of interest" description="Disordered" evidence="3">
    <location>
        <begin position="1"/>
        <end position="51"/>
    </location>
</feature>
<dbReference type="InterPro" id="IPR052845">
    <property type="entry name" value="Axonemal_dynein_LC_domain"/>
</dbReference>
<feature type="compositionally biased region" description="Basic and acidic residues" evidence="3">
    <location>
        <begin position="994"/>
        <end position="1011"/>
    </location>
</feature>
<dbReference type="OMA" id="KKECYEW"/>
<dbReference type="GO" id="GO:0005737">
    <property type="term" value="C:cytoplasm"/>
    <property type="evidence" value="ECO:0000318"/>
    <property type="project" value="GO_Central"/>
</dbReference>
<reference evidence="4" key="1">
    <citation type="journal article" date="2010" name="Science">
        <title>The genome of the Western clawed frog Xenopus tropicalis.</title>
        <authorList>
            <person name="Hellsten U."/>
            <person name="Harland R.M."/>
            <person name="Gilchrist M.J."/>
            <person name="Hendrix D."/>
            <person name="Jurka J."/>
            <person name="Kapitonov V."/>
            <person name="Ovcharenko I."/>
            <person name="Putnam N.H."/>
            <person name="Shu S."/>
            <person name="Taher L."/>
            <person name="Blitz I.L."/>
            <person name="Blumberg B."/>
            <person name="Dichmann D.S."/>
            <person name="Dubchak I."/>
            <person name="Amaya E."/>
            <person name="Detter J.C."/>
            <person name="Fletcher R."/>
            <person name="Gerhard D.S."/>
            <person name="Goodstein D."/>
            <person name="Graves T."/>
            <person name="Grigoriev I.V."/>
            <person name="Grimwood J."/>
            <person name="Kawashima T."/>
            <person name="Lindquist E."/>
            <person name="Lucas S.M."/>
            <person name="Mead P.E."/>
            <person name="Mitros T."/>
            <person name="Ogino H."/>
            <person name="Ohta Y."/>
            <person name="Poliakov A.V."/>
            <person name="Pollet N."/>
            <person name="Robert J."/>
            <person name="Salamov A."/>
            <person name="Sater A.K."/>
            <person name="Schmutz J."/>
            <person name="Terry A."/>
            <person name="Vize P.D."/>
            <person name="Warren W.C."/>
            <person name="Wells D."/>
            <person name="Wills A."/>
            <person name="Wilson R.K."/>
            <person name="Zimmerman L.B."/>
            <person name="Zorn A.M."/>
            <person name="Grainger R."/>
            <person name="Grammer T."/>
            <person name="Khokha M.K."/>
            <person name="Richardson P.M."/>
            <person name="Rokhsar D.S."/>
        </authorList>
    </citation>
    <scope>NUCLEOTIDE SEQUENCE [LARGE SCALE GENOMIC DNA]</scope>
    <source>
        <strain evidence="4">Nigerian</strain>
    </source>
</reference>
<sequence>MSVTGFPSPPMEPRPPGRRGLGSRSLVPLGENSTEKCGTPEQTHSGTISQHKDYIPEEILQILTSATSASHKLDLETRKDAKVCLRSTDNAWHHQLRRSKFNHLIEQPVCLKGAGRDISFLCDVILSDKRNRSVTSLQPISHKNDTSKEEGIQESLVPEEYYIVKNKGILGLEYHEDKYTTLLKDDEKKLRLFPSLKPSGRSEVLQLIKVMDSMLKDAGVDEDLKLEGPTPIHNLLELLKAEQNIYNIVFHEVIRQVSVECVERGELLAKLRQRYAMLFDKIPRQVLSLYNDLLAQRALDRCLTKEIMNFKNSIEDMTNELYQVREHDLRVSRDANQAHAELAKALSEAKKNANILDEYRELYELQRSRLEKHLVDLTEERDLWSSATYMIASKVIERNQLHLARKLCMCEKTWTNIIRHFIVMLASTSAKDLIQIQQITESWRGHMAHFDQDVQRNEESNREKLRLIQNDLDKWQQHFQENVFVHERFEEIREDVIESVSQDLRKWDSMLNEELQQFEGCQLLSYQESLSTALDIQKQWTELGEKLLRRHQSSDKDLPPEEKALVDMKGKIQQLCEQYRRRIEGENGVADALMAFSNSLKEWTLHMSALKGTLHGIRECDWSHFYDLISEWRNLAYKIMGLIGVHELNEENGSESGERVVLEDIFRKLQQWVLAMTSGTERDDQQVSNEVNTLHSAMVLLMVNVLLHLTPDYPPDLSELSVAAVSLEEDFTQATVQKMQEDALRLSVKLKQFSCFIVGCCQEMVEDISIHKTTLMEEDPDYELKELETIKNSCNEWIETCQLLLSEITKNSDLAMTSQDQNGSSFAEVRIIQNRGIDSRDGTELDDNIPEEIVEVDHVAMPEECGTALPYEIIKDGDIKEDIIPENGKAEKNMKDRTPDESTLKEEMIIIWHDGNIHRKSLNGDDIPVPLESVLAGSRSDTSKSVQAFDSLRSLEYLKQRLLKAELRAQKAEGRSEALDEQLKAALLKIQELEKTPKPVETEETPIHIEATEEQSSTLPHPKKKRPKSVKDKVQK</sequence>
<feature type="region of interest" description="Disordered" evidence="3">
    <location>
        <begin position="994"/>
        <end position="1036"/>
    </location>
</feature>
<evidence type="ECO:0000313" key="5">
    <source>
        <dbReference type="Proteomes" id="UP000008143"/>
    </source>
</evidence>
<dbReference type="Xenbase" id="XB-GENE-954591">
    <property type="gene designation" value="axdnd1"/>
</dbReference>
<evidence type="ECO:0000313" key="6">
    <source>
        <dbReference type="RefSeq" id="XP_031756857.1"/>
    </source>
</evidence>
<dbReference type="GeneTree" id="ENSGT00390000005554"/>
<proteinExistence type="predicted"/>
<dbReference type="AlphaFoldDB" id="A0A6I8Q171"/>
<evidence type="ECO:0000313" key="7">
    <source>
        <dbReference type="Xenbase" id="XB-GENE-954591"/>
    </source>
</evidence>
<dbReference type="Pfam" id="PF10211">
    <property type="entry name" value="Ax_dynein_light"/>
    <property type="match status" value="1"/>
</dbReference>
<dbReference type="OrthoDB" id="1927454at2759"/>
<feature type="coiled-coil region" evidence="2">
    <location>
        <begin position="332"/>
        <end position="380"/>
    </location>
</feature>
<dbReference type="KEGG" id="xtr:100498160"/>
<reference evidence="6" key="3">
    <citation type="submission" date="2025-04" db="UniProtKB">
        <authorList>
            <consortium name="RefSeq"/>
        </authorList>
    </citation>
    <scope>IDENTIFICATION</scope>
    <source>
        <strain evidence="6">Nigerian</strain>
        <tissue evidence="6">Liver and blood</tissue>
    </source>
</reference>
<feature type="compositionally biased region" description="Polar residues" evidence="3">
    <location>
        <begin position="31"/>
        <end position="49"/>
    </location>
</feature>
<dbReference type="Bgee" id="ENSXETG00000032404">
    <property type="expression patterns" value="Expressed in neurula embryo and 9 other cell types or tissues"/>
</dbReference>
<evidence type="ECO:0000256" key="1">
    <source>
        <dbReference type="ARBA" id="ARBA00023054"/>
    </source>
</evidence>
<dbReference type="Ensembl" id="ENSXETT00000064795">
    <property type="protein sequence ID" value="ENSXETP00000062740"/>
    <property type="gene ID" value="ENSXETG00000032404"/>
</dbReference>
<reference evidence="4" key="2">
    <citation type="submission" date="2020-05" db="UniProtKB">
        <authorList>
            <consortium name="Ensembl"/>
        </authorList>
    </citation>
    <scope>IDENTIFICATION</scope>
</reference>
<gene>
    <name evidence="4 6 7" type="primary">axdnd1</name>
</gene>